<sequence length="441" mass="49670">MTVAQLIPWYPAVAVGDPNYLISDYEFTDWASLNLQEIQDFLSKKKSALAHYVDPATRQRAAQVIADSAVVYQINPKVLLTLIQKEQSLIEGGAPTRDQLDWATGFGVCDSCSKQDPLLQAYRGFSVQVDRGAWRLRYYLEHSGEFNFQTGETYSIDGQFVTLTNDATRALYTYTPHLHGNTNFVAIWSRWFSKNYPDGAVLQDKDSKIIWLIQQGRRRRFASISVALSRINYSQIISVTLSDLMRYEEGSMIKFPEYSLVRSPRGTVFLMVNDTKRGIANRETFRQLGFNPEEVVDASWDDLNAIPDGAPITQKSAYPTGALLQDTTSGGVWYVQDGVKHALIAREMLKRFPGKKLIRIKPADLGQFETGEPLKLTDGMLIGLEGADQIAIITNGTRRVFASKDVFHKLGYKDENVLVIPEKIWNLHSEGPILDITAQEN</sequence>
<accession>A0A1F7VEE9</accession>
<name>A0A1F7VEE9_9BACT</name>
<protein>
    <submittedName>
        <fullName evidence="1">Uncharacterized protein</fullName>
    </submittedName>
</protein>
<reference evidence="1 2" key="1">
    <citation type="journal article" date="2016" name="Nat. Commun.">
        <title>Thousands of microbial genomes shed light on interconnected biogeochemical processes in an aquifer system.</title>
        <authorList>
            <person name="Anantharaman K."/>
            <person name="Brown C.T."/>
            <person name="Hug L.A."/>
            <person name="Sharon I."/>
            <person name="Castelle C.J."/>
            <person name="Probst A.J."/>
            <person name="Thomas B.C."/>
            <person name="Singh A."/>
            <person name="Wilkins M.J."/>
            <person name="Karaoz U."/>
            <person name="Brodie E.L."/>
            <person name="Williams K.H."/>
            <person name="Hubbard S.S."/>
            <person name="Banfield J.F."/>
        </authorList>
    </citation>
    <scope>NUCLEOTIDE SEQUENCE [LARGE SCALE GENOMIC DNA]</scope>
</reference>
<proteinExistence type="predicted"/>
<evidence type="ECO:0000313" key="2">
    <source>
        <dbReference type="Proteomes" id="UP000178264"/>
    </source>
</evidence>
<evidence type="ECO:0000313" key="1">
    <source>
        <dbReference type="EMBL" id="OGL88910.1"/>
    </source>
</evidence>
<gene>
    <name evidence="1" type="ORF">A3I42_01425</name>
</gene>
<dbReference type="Proteomes" id="UP000178264">
    <property type="component" value="Unassembled WGS sequence"/>
</dbReference>
<organism evidence="1 2">
    <name type="scientific">Candidatus Uhrbacteria bacterium RIFCSPLOWO2_02_FULL_49_11</name>
    <dbReference type="NCBI Taxonomy" id="1802409"/>
    <lineage>
        <taxon>Bacteria</taxon>
        <taxon>Candidatus Uhriibacteriota</taxon>
    </lineage>
</organism>
<dbReference type="AlphaFoldDB" id="A0A1F7VEE9"/>
<comment type="caution">
    <text evidence="1">The sequence shown here is derived from an EMBL/GenBank/DDBJ whole genome shotgun (WGS) entry which is preliminary data.</text>
</comment>
<dbReference type="EMBL" id="MGER01000006">
    <property type="protein sequence ID" value="OGL88910.1"/>
    <property type="molecule type" value="Genomic_DNA"/>
</dbReference>